<comment type="caution">
    <text evidence="1">The sequence shown here is derived from an EMBL/GenBank/DDBJ whole genome shotgun (WGS) entry which is preliminary data.</text>
</comment>
<dbReference type="Proteomes" id="UP000447545">
    <property type="component" value="Unassembled WGS sequence"/>
</dbReference>
<dbReference type="RefSeq" id="WP_155087910.1">
    <property type="nucleotide sequence ID" value="NZ_WJYA01000003.1"/>
</dbReference>
<dbReference type="AlphaFoldDB" id="A0A7K1G9U4"/>
<reference evidence="1 2" key="1">
    <citation type="submission" date="2019-11" db="EMBL/GenBank/DDBJ databases">
        <title>Winogradskyella ouciana sp. nov., isolated from the hadal seawater of the Mariana Trench.</title>
        <authorList>
            <person name="Liu R."/>
        </authorList>
    </citation>
    <scope>NUCLEOTIDE SEQUENCE [LARGE SCALE GENOMIC DNA]</scope>
    <source>
        <strain evidence="1 2">ZXX205</strain>
    </source>
</reference>
<name>A0A7K1G9U4_9FLAO</name>
<accession>A0A7K1G9U4</accession>
<keyword evidence="2" id="KW-1185">Reference proteome</keyword>
<proteinExistence type="predicted"/>
<protein>
    <submittedName>
        <fullName evidence="1">Uncharacterized protein</fullName>
    </submittedName>
</protein>
<organism evidence="1 2">
    <name type="scientific">Winogradskyella ouciana</name>
    <dbReference type="NCBI Taxonomy" id="2608631"/>
    <lineage>
        <taxon>Bacteria</taxon>
        <taxon>Pseudomonadati</taxon>
        <taxon>Bacteroidota</taxon>
        <taxon>Flavobacteriia</taxon>
        <taxon>Flavobacteriales</taxon>
        <taxon>Flavobacteriaceae</taxon>
        <taxon>Winogradskyella</taxon>
    </lineage>
</organism>
<evidence type="ECO:0000313" key="2">
    <source>
        <dbReference type="Proteomes" id="UP000447545"/>
    </source>
</evidence>
<sequence>MPGFELFSDLERKEVNDVLDNGVLMRYGFDGMRKGHWKANYSRFLTAKHFT</sequence>
<dbReference type="EMBL" id="WJYA01000003">
    <property type="protein sequence ID" value="MTE26076.1"/>
    <property type="molecule type" value="Genomic_DNA"/>
</dbReference>
<evidence type="ECO:0000313" key="1">
    <source>
        <dbReference type="EMBL" id="MTE26076.1"/>
    </source>
</evidence>
<gene>
    <name evidence="1" type="ORF">F1003_03935</name>
</gene>